<evidence type="ECO:0000256" key="1">
    <source>
        <dbReference type="SAM" id="MobiDB-lite"/>
    </source>
</evidence>
<protein>
    <submittedName>
        <fullName evidence="2">Uncharacterized protein</fullName>
    </submittedName>
</protein>
<name>A0A517P925_9PLAN</name>
<proteinExistence type="predicted"/>
<dbReference type="AlphaFoldDB" id="A0A517P925"/>
<gene>
    <name evidence="2" type="ORF">CA12_19630</name>
</gene>
<keyword evidence="3" id="KW-1185">Reference proteome</keyword>
<feature type="compositionally biased region" description="Basic and acidic residues" evidence="1">
    <location>
        <begin position="289"/>
        <end position="300"/>
    </location>
</feature>
<organism evidence="2 3">
    <name type="scientific">Alienimonas californiensis</name>
    <dbReference type="NCBI Taxonomy" id="2527989"/>
    <lineage>
        <taxon>Bacteria</taxon>
        <taxon>Pseudomonadati</taxon>
        <taxon>Planctomycetota</taxon>
        <taxon>Planctomycetia</taxon>
        <taxon>Planctomycetales</taxon>
        <taxon>Planctomycetaceae</taxon>
        <taxon>Alienimonas</taxon>
    </lineage>
</organism>
<evidence type="ECO:0000313" key="2">
    <source>
        <dbReference type="EMBL" id="QDT15868.1"/>
    </source>
</evidence>
<feature type="compositionally biased region" description="Basic residues" evidence="1">
    <location>
        <begin position="93"/>
        <end position="103"/>
    </location>
</feature>
<dbReference type="RefSeq" id="WP_145358762.1">
    <property type="nucleotide sequence ID" value="NZ_CP036265.1"/>
</dbReference>
<dbReference type="Proteomes" id="UP000318741">
    <property type="component" value="Chromosome"/>
</dbReference>
<feature type="region of interest" description="Disordered" evidence="1">
    <location>
        <begin position="86"/>
        <end position="119"/>
    </location>
</feature>
<evidence type="ECO:0000313" key="3">
    <source>
        <dbReference type="Proteomes" id="UP000318741"/>
    </source>
</evidence>
<dbReference type="OrthoDB" id="208967at2"/>
<sequence length="419" mass="43710" precursor="true">MPGPTLTAAWADRVADAMPFARRLPGFGALTGPAGAPPPPPEPYSLPCRCGAVVTGMRTEREREVPCLNCGEPHFVLPADVYPAPPDRAAAAKPKRPPARTKAKPAAEPVPAGPPAAPRVPWRTRLATAARRQATPLRLIALGLTAVVATTTWWGVVQSRRAEARVTIAEAPAAAEEALSAGQFALAAKRFDALAAAYETLGRATEPRARAARQQAREATAVTGLAALSPAEIARQAAAARAPADRTAWLQSYDALYRGRWVILDTYAARVNAPAAAPPAAPAAEGENDADRDREETAPPERIELLYPLAAGGTRFRLIGDPAVPGDLSVGDDPRRAVLAGRYGAFARVPGENGRGAVWELRLEPGSAFLWTGAETLAAIGFDLAGPDGAAVRTLLARQAEELGLGEPTEPAPAAEAGP</sequence>
<dbReference type="KEGG" id="acaf:CA12_19630"/>
<dbReference type="EMBL" id="CP036265">
    <property type="protein sequence ID" value="QDT15868.1"/>
    <property type="molecule type" value="Genomic_DNA"/>
</dbReference>
<reference evidence="2 3" key="1">
    <citation type="submission" date="2019-02" db="EMBL/GenBank/DDBJ databases">
        <title>Deep-cultivation of Planctomycetes and their phenomic and genomic characterization uncovers novel biology.</title>
        <authorList>
            <person name="Wiegand S."/>
            <person name="Jogler M."/>
            <person name="Boedeker C."/>
            <person name="Pinto D."/>
            <person name="Vollmers J."/>
            <person name="Rivas-Marin E."/>
            <person name="Kohn T."/>
            <person name="Peeters S.H."/>
            <person name="Heuer A."/>
            <person name="Rast P."/>
            <person name="Oberbeckmann S."/>
            <person name="Bunk B."/>
            <person name="Jeske O."/>
            <person name="Meyerdierks A."/>
            <person name="Storesund J.E."/>
            <person name="Kallscheuer N."/>
            <person name="Luecker S."/>
            <person name="Lage O.M."/>
            <person name="Pohl T."/>
            <person name="Merkel B.J."/>
            <person name="Hornburger P."/>
            <person name="Mueller R.-W."/>
            <person name="Bruemmer F."/>
            <person name="Labrenz M."/>
            <person name="Spormann A.M."/>
            <person name="Op den Camp H."/>
            <person name="Overmann J."/>
            <person name="Amann R."/>
            <person name="Jetten M.S.M."/>
            <person name="Mascher T."/>
            <person name="Medema M.H."/>
            <person name="Devos D.P."/>
            <person name="Kaster A.-K."/>
            <person name="Ovreas L."/>
            <person name="Rohde M."/>
            <person name="Galperin M.Y."/>
            <person name="Jogler C."/>
        </authorList>
    </citation>
    <scope>NUCLEOTIDE SEQUENCE [LARGE SCALE GENOMIC DNA]</scope>
    <source>
        <strain evidence="2 3">CA12</strain>
    </source>
</reference>
<accession>A0A517P925</accession>
<feature type="region of interest" description="Disordered" evidence="1">
    <location>
        <begin position="276"/>
        <end position="300"/>
    </location>
</feature>